<dbReference type="EMBL" id="QZEY01000006">
    <property type="protein sequence ID" value="RJL31707.1"/>
    <property type="molecule type" value="Genomic_DNA"/>
</dbReference>
<gene>
    <name evidence="6" type="ORF">D5H75_18565</name>
</gene>
<evidence type="ECO:0000313" key="7">
    <source>
        <dbReference type="Proteomes" id="UP000265768"/>
    </source>
</evidence>
<dbReference type="PANTHER" id="PTHR43060:SF15">
    <property type="entry name" value="3-HYDROXYISOBUTYRATE DEHYDROGENASE-LIKE 1, MITOCHONDRIAL-RELATED"/>
    <property type="match status" value="1"/>
</dbReference>
<dbReference type="InterPro" id="IPR013328">
    <property type="entry name" value="6PGD_dom2"/>
</dbReference>
<evidence type="ECO:0000256" key="2">
    <source>
        <dbReference type="ARBA" id="ARBA00023002"/>
    </source>
</evidence>
<feature type="region of interest" description="Disordered" evidence="4">
    <location>
        <begin position="1"/>
        <end position="20"/>
    </location>
</feature>
<protein>
    <submittedName>
        <fullName evidence="6">NAD(P)-dependent oxidoreductase</fullName>
    </submittedName>
</protein>
<dbReference type="PIRSF" id="PIRSF000103">
    <property type="entry name" value="HIBADH"/>
    <property type="match status" value="1"/>
</dbReference>
<feature type="active site" evidence="3">
    <location>
        <position position="194"/>
    </location>
</feature>
<dbReference type="GO" id="GO:0050661">
    <property type="term" value="F:NADP binding"/>
    <property type="evidence" value="ECO:0007669"/>
    <property type="project" value="InterPro"/>
</dbReference>
<dbReference type="InterPro" id="IPR002204">
    <property type="entry name" value="3-OH-isobutyrate_DH-rel_CS"/>
</dbReference>
<dbReference type="PROSITE" id="PS00895">
    <property type="entry name" value="3_HYDROXYISOBUT_DH"/>
    <property type="match status" value="1"/>
</dbReference>
<dbReference type="OrthoDB" id="3185659at2"/>
<dbReference type="Gene3D" id="1.10.1040.10">
    <property type="entry name" value="N-(1-d-carboxylethyl)-l-norvaline Dehydrogenase, domain 2"/>
    <property type="match status" value="1"/>
</dbReference>
<accession>A0A3A4B0Z9</accession>
<evidence type="ECO:0000256" key="3">
    <source>
        <dbReference type="PIRSR" id="PIRSR000103-1"/>
    </source>
</evidence>
<evidence type="ECO:0000256" key="1">
    <source>
        <dbReference type="ARBA" id="ARBA00009080"/>
    </source>
</evidence>
<proteinExistence type="inferred from homology"/>
<name>A0A3A4B0Z9_9ACTN</name>
<comment type="caution">
    <text evidence="6">The sequence shown here is derived from an EMBL/GenBank/DDBJ whole genome shotgun (WGS) entry which is preliminary data.</text>
</comment>
<dbReference type="AlphaFoldDB" id="A0A3A4B0Z9"/>
<dbReference type="Pfam" id="PF03446">
    <property type="entry name" value="NAD_binding_2"/>
    <property type="match status" value="1"/>
</dbReference>
<sequence length="305" mass="31193">MSEHAAPRNGGPAAPGAREHAAKSVTAVRAGFVGLGQMGEPMARRLLGRDGGLVVCDVRPEAVRPFAEAGARTGADPAAVAAAADVILVMVRDDAQVREVVAAMLPAAARGTVIAIHSTIADGTAEELAARAGPYGVEIADAPVSGGFMGAHEGNLAVMLGASEAAAERCRAVFGAWAGLIVRVGPPGAGTRAKLARNLLQFVAFAAAFEAQRLAEAAGVHLRDLARVVRHSDAVTGGPGAIMIRDTTAPAPEGDPLRDILLHTRALAEKDLSLALDLAADLDVDVPLARISRARFARDLGVPHP</sequence>
<dbReference type="SUPFAM" id="SSF48179">
    <property type="entry name" value="6-phosphogluconate dehydrogenase C-terminal domain-like"/>
    <property type="match status" value="1"/>
</dbReference>
<dbReference type="RefSeq" id="WP_119927735.1">
    <property type="nucleotide sequence ID" value="NZ_QZEY01000006.1"/>
</dbReference>
<dbReference type="Gene3D" id="3.40.50.720">
    <property type="entry name" value="NAD(P)-binding Rossmann-like Domain"/>
    <property type="match status" value="1"/>
</dbReference>
<evidence type="ECO:0000256" key="4">
    <source>
        <dbReference type="SAM" id="MobiDB-lite"/>
    </source>
</evidence>
<dbReference type="GO" id="GO:0016491">
    <property type="term" value="F:oxidoreductase activity"/>
    <property type="evidence" value="ECO:0007669"/>
    <property type="project" value="UniProtKB-KW"/>
</dbReference>
<feature type="compositionally biased region" description="Low complexity" evidence="4">
    <location>
        <begin position="7"/>
        <end position="16"/>
    </location>
</feature>
<dbReference type="Proteomes" id="UP000265768">
    <property type="component" value="Unassembled WGS sequence"/>
</dbReference>
<evidence type="ECO:0000259" key="5">
    <source>
        <dbReference type="Pfam" id="PF03446"/>
    </source>
</evidence>
<dbReference type="GO" id="GO:0016054">
    <property type="term" value="P:organic acid catabolic process"/>
    <property type="evidence" value="ECO:0007669"/>
    <property type="project" value="UniProtKB-ARBA"/>
</dbReference>
<evidence type="ECO:0000313" key="6">
    <source>
        <dbReference type="EMBL" id="RJL31707.1"/>
    </source>
</evidence>
<feature type="domain" description="6-phosphogluconate dehydrogenase NADP-binding" evidence="5">
    <location>
        <begin position="31"/>
        <end position="183"/>
    </location>
</feature>
<dbReference type="InterPro" id="IPR006115">
    <property type="entry name" value="6PGDH_NADP-bd"/>
</dbReference>
<dbReference type="InterPro" id="IPR036291">
    <property type="entry name" value="NAD(P)-bd_dom_sf"/>
</dbReference>
<dbReference type="SUPFAM" id="SSF51735">
    <property type="entry name" value="NAD(P)-binding Rossmann-fold domains"/>
    <property type="match status" value="1"/>
</dbReference>
<keyword evidence="2" id="KW-0560">Oxidoreductase</keyword>
<reference evidence="6 7" key="1">
    <citation type="submission" date="2018-09" db="EMBL/GenBank/DDBJ databases">
        <title>YIM 75507 draft genome.</title>
        <authorList>
            <person name="Tang S."/>
            <person name="Feng Y."/>
        </authorList>
    </citation>
    <scope>NUCLEOTIDE SEQUENCE [LARGE SCALE GENOMIC DNA]</scope>
    <source>
        <strain evidence="6 7">YIM 75507</strain>
    </source>
</reference>
<comment type="similarity">
    <text evidence="1">Belongs to the HIBADH-related family.</text>
</comment>
<dbReference type="InterPro" id="IPR015815">
    <property type="entry name" value="HIBADH-related"/>
</dbReference>
<dbReference type="PANTHER" id="PTHR43060">
    <property type="entry name" value="3-HYDROXYISOBUTYRATE DEHYDROGENASE-LIKE 1, MITOCHONDRIAL-RELATED"/>
    <property type="match status" value="1"/>
</dbReference>
<dbReference type="InterPro" id="IPR008927">
    <property type="entry name" value="6-PGluconate_DH-like_C_sf"/>
</dbReference>
<organism evidence="6 7">
    <name type="scientific">Bailinhaonella thermotolerans</name>
    <dbReference type="NCBI Taxonomy" id="1070861"/>
    <lineage>
        <taxon>Bacteria</taxon>
        <taxon>Bacillati</taxon>
        <taxon>Actinomycetota</taxon>
        <taxon>Actinomycetes</taxon>
        <taxon>Streptosporangiales</taxon>
        <taxon>Streptosporangiaceae</taxon>
        <taxon>Bailinhaonella</taxon>
    </lineage>
</organism>
<keyword evidence="7" id="KW-1185">Reference proteome</keyword>